<feature type="domain" description="DUF6436" evidence="1">
    <location>
        <begin position="52"/>
        <end position="197"/>
    </location>
</feature>
<dbReference type="AlphaFoldDB" id="A0A1A9KLN6"/>
<proteinExistence type="predicted"/>
<dbReference type="Proteomes" id="UP000077748">
    <property type="component" value="Chromosome"/>
</dbReference>
<dbReference type="InterPro" id="IPR045494">
    <property type="entry name" value="DUF6436"/>
</dbReference>
<gene>
    <name evidence="2" type="ORF">A9C11_30375</name>
</gene>
<dbReference type="SUPFAM" id="SSF52833">
    <property type="entry name" value="Thioredoxin-like"/>
    <property type="match status" value="1"/>
</dbReference>
<dbReference type="EMBL" id="CP015878">
    <property type="protein sequence ID" value="ANI18040.1"/>
    <property type="molecule type" value="Genomic_DNA"/>
</dbReference>
<evidence type="ECO:0000259" key="1">
    <source>
        <dbReference type="Pfam" id="PF20029"/>
    </source>
</evidence>
<evidence type="ECO:0000313" key="3">
    <source>
        <dbReference type="Proteomes" id="UP000077748"/>
    </source>
</evidence>
<dbReference type="Pfam" id="PF20029">
    <property type="entry name" value="DUF6436"/>
    <property type="match status" value="1"/>
</dbReference>
<accession>A0A1A9KLN6</accession>
<protein>
    <submittedName>
        <fullName evidence="2">Thiol-disulfide isomerase</fullName>
    </submittedName>
</protein>
<name>A0A1A9KLN6_9PSED</name>
<dbReference type="InterPro" id="IPR036249">
    <property type="entry name" value="Thioredoxin-like_sf"/>
</dbReference>
<dbReference type="RefSeq" id="WP_064584832.1">
    <property type="nucleotide sequence ID" value="NZ_CP015878.1"/>
</dbReference>
<dbReference type="Gene3D" id="3.40.30.10">
    <property type="entry name" value="Glutaredoxin"/>
    <property type="match status" value="1"/>
</dbReference>
<sequence length="213" mass="22471">MALLGAILPGFAMPARRTLILACLAALLAAMLLGAYQWFQQRYIRPFDAQPTLFSGAGLQLPAELAGPGAIRLVHFWDPACPCNVGNQQHLAELLARFAPLGVQFFAVQKPGSHGQLPATLQALRPLATPPGAEALPASPAVAIWDRRGRLAYFGPYSEGAVCSSANSFIEPVLQALIDGRPVQSTQSLAQGCYCPWRADSRAPASTLAGAGP</sequence>
<dbReference type="GO" id="GO:0016853">
    <property type="term" value="F:isomerase activity"/>
    <property type="evidence" value="ECO:0007669"/>
    <property type="project" value="UniProtKB-KW"/>
</dbReference>
<organism evidence="2 3">
    <name type="scientific">Pseudomonas citronellolis</name>
    <dbReference type="NCBI Taxonomy" id="53408"/>
    <lineage>
        <taxon>Bacteria</taxon>
        <taxon>Pseudomonadati</taxon>
        <taxon>Pseudomonadota</taxon>
        <taxon>Gammaproteobacteria</taxon>
        <taxon>Pseudomonadales</taxon>
        <taxon>Pseudomonadaceae</taxon>
        <taxon>Pseudomonas</taxon>
    </lineage>
</organism>
<evidence type="ECO:0000313" key="2">
    <source>
        <dbReference type="EMBL" id="ANI18040.1"/>
    </source>
</evidence>
<reference evidence="2 3" key="1">
    <citation type="submission" date="2016-05" db="EMBL/GenBank/DDBJ databases">
        <title>Genome Sequence of Pseudomonas citronellolis Strain SJTE-3, an Estrogens and Persistent Organic Pollutants degradation strain.</title>
        <authorList>
            <person name="Liang R."/>
        </authorList>
    </citation>
    <scope>NUCLEOTIDE SEQUENCE [LARGE SCALE GENOMIC DNA]</scope>
    <source>
        <strain evidence="2 3">SJTE-3</strain>
    </source>
</reference>
<keyword evidence="2" id="KW-0413">Isomerase</keyword>